<evidence type="ECO:0000256" key="1">
    <source>
        <dbReference type="ARBA" id="ARBA00004123"/>
    </source>
</evidence>
<dbReference type="GO" id="GO:0000978">
    <property type="term" value="F:RNA polymerase II cis-regulatory region sequence-specific DNA binding"/>
    <property type="evidence" value="ECO:0007669"/>
    <property type="project" value="TreeGrafter"/>
</dbReference>
<dbReference type="AlphaFoldDB" id="E0VNC8"/>
<dbReference type="InParanoid" id="E0VNC8"/>
<dbReference type="PROSITE" id="PS51062">
    <property type="entry name" value="RUNT"/>
    <property type="match status" value="1"/>
</dbReference>
<dbReference type="PRINTS" id="PR00967">
    <property type="entry name" value="ONCOGENEAML1"/>
</dbReference>
<dbReference type="RefSeq" id="XP_002427622.1">
    <property type="nucleotide sequence ID" value="XM_002427577.1"/>
</dbReference>
<dbReference type="InterPro" id="IPR013524">
    <property type="entry name" value="Runt_dom"/>
</dbReference>
<evidence type="ECO:0000313" key="8">
    <source>
        <dbReference type="EnsemblMetazoa" id="PHUM333310-PA"/>
    </source>
</evidence>
<dbReference type="STRING" id="121224.E0VNC8"/>
<feature type="compositionally biased region" description="Polar residues" evidence="5">
    <location>
        <begin position="287"/>
        <end position="300"/>
    </location>
</feature>
<feature type="region of interest" description="Disordered" evidence="5">
    <location>
        <begin position="266"/>
        <end position="357"/>
    </location>
</feature>
<reference evidence="8" key="3">
    <citation type="submission" date="2020-05" db="UniProtKB">
        <authorList>
            <consortium name="EnsemblMetazoa"/>
        </authorList>
    </citation>
    <scope>IDENTIFICATION</scope>
    <source>
        <strain evidence="8">USDA</strain>
    </source>
</reference>
<feature type="compositionally biased region" description="Polar residues" evidence="5">
    <location>
        <begin position="266"/>
        <end position="278"/>
    </location>
</feature>
<dbReference type="EnsemblMetazoa" id="PHUM333310-RA">
    <property type="protein sequence ID" value="PHUM333310-PA"/>
    <property type="gene ID" value="PHUM333310"/>
</dbReference>
<dbReference type="OMA" id="NYAWADY"/>
<feature type="compositionally biased region" description="Polar residues" evidence="5">
    <location>
        <begin position="338"/>
        <end position="352"/>
    </location>
</feature>
<accession>E0VNC8</accession>
<dbReference type="Gene3D" id="2.60.40.720">
    <property type="match status" value="1"/>
</dbReference>
<evidence type="ECO:0000256" key="5">
    <source>
        <dbReference type="SAM" id="MobiDB-lite"/>
    </source>
</evidence>
<dbReference type="KEGG" id="phu:Phum_PHUM333310"/>
<evidence type="ECO:0000313" key="9">
    <source>
        <dbReference type="Proteomes" id="UP000009046"/>
    </source>
</evidence>
<dbReference type="VEuPathDB" id="VectorBase:PHUM333310"/>
<evidence type="ECO:0000313" key="7">
    <source>
        <dbReference type="EMBL" id="EEB14884.1"/>
    </source>
</evidence>
<reference evidence="7" key="1">
    <citation type="submission" date="2007-04" db="EMBL/GenBank/DDBJ databases">
        <title>Annotation of Pediculus humanus corporis strain USDA.</title>
        <authorList>
            <person name="Kirkness E."/>
            <person name="Hannick L."/>
            <person name="Hass B."/>
            <person name="Bruggner R."/>
            <person name="Lawson D."/>
            <person name="Bidwell S."/>
            <person name="Joardar V."/>
            <person name="Caler E."/>
            <person name="Walenz B."/>
            <person name="Inman J."/>
            <person name="Schobel S."/>
            <person name="Galinsky K."/>
            <person name="Amedeo P."/>
            <person name="Strausberg R."/>
        </authorList>
    </citation>
    <scope>NUCLEOTIDE SEQUENCE</scope>
    <source>
        <strain evidence="7">USDA</strain>
    </source>
</reference>
<dbReference type="PANTHER" id="PTHR11950:SF31">
    <property type="entry name" value="SEGMENTATION PROTEIN RUNT"/>
    <property type="match status" value="1"/>
</dbReference>
<dbReference type="GO" id="GO:0005634">
    <property type="term" value="C:nucleus"/>
    <property type="evidence" value="ECO:0007669"/>
    <property type="project" value="UniProtKB-SubCell"/>
</dbReference>
<dbReference type="PANTHER" id="PTHR11950">
    <property type="entry name" value="RUNT RELATED"/>
    <property type="match status" value="1"/>
</dbReference>
<dbReference type="InterPro" id="IPR008967">
    <property type="entry name" value="p53-like_TF_DNA-bd_sf"/>
</dbReference>
<dbReference type="GO" id="GO:0000981">
    <property type="term" value="F:DNA-binding transcription factor activity, RNA polymerase II-specific"/>
    <property type="evidence" value="ECO:0007669"/>
    <property type="project" value="TreeGrafter"/>
</dbReference>
<dbReference type="GO" id="GO:0001709">
    <property type="term" value="P:cell fate determination"/>
    <property type="evidence" value="ECO:0007669"/>
    <property type="project" value="UniProtKB-ARBA"/>
</dbReference>
<dbReference type="FunFam" id="2.60.40.720:FF:000001">
    <property type="entry name" value="Runt-related transcription factor"/>
    <property type="match status" value="1"/>
</dbReference>
<protein>
    <submittedName>
        <fullName evidence="7 8">Runt, putative</fullName>
    </submittedName>
</protein>
<dbReference type="HOGENOM" id="CLU_041058_1_0_1"/>
<sequence>MHLPSPRDRAAMAGTDLFSNVHEILQEYHGELVQTGSPAILCSALPNHWRSNKSLPIAFKVVALDDVVDGTLVTIRCGNDENFCGELRNCTAVMKNQVAKFNDLRFVGRSGRGKSFSLTILISSTPFQIATYAKAIKVTVDGPREPRTKTSFGYGLAGGYPGFAPFAVVPPQWLDAAYMSYAWPEYFRRPTNTELCKLPVPPCSTLSKGSSVPFPPDIHLGPSMATFSHSTNPTPTSYLGPHFLGYSTSMEKLLLPQLPKLNETILSGTNGNSTARVISSSSSSSSPESNNNTTGNQQRIPSPEENATESNNTSTGEISDNSDNEETIDVVKSAFRQVKSNSRSHPYSSSGKDSGIIRTCRKSSPIKSVSENKKKQETVVISDCSTITTTTTTQTSTQPQKTVWRPY</sequence>
<evidence type="ECO:0000256" key="2">
    <source>
        <dbReference type="ARBA" id="ARBA00023015"/>
    </source>
</evidence>
<keyword evidence="4" id="KW-0539">Nucleus</keyword>
<comment type="subcellular location">
    <subcellularLocation>
        <location evidence="1">Nucleus</location>
    </subcellularLocation>
</comment>
<evidence type="ECO:0000256" key="3">
    <source>
        <dbReference type="ARBA" id="ARBA00023163"/>
    </source>
</evidence>
<feature type="compositionally biased region" description="Polar residues" evidence="5">
    <location>
        <begin position="308"/>
        <end position="319"/>
    </location>
</feature>
<keyword evidence="3" id="KW-0804">Transcription</keyword>
<dbReference type="InterPro" id="IPR012346">
    <property type="entry name" value="p53/RUNT-type_TF_DNA-bd_sf"/>
</dbReference>
<reference evidence="7" key="2">
    <citation type="submission" date="2007-04" db="EMBL/GenBank/DDBJ databases">
        <title>The genome of the human body louse.</title>
        <authorList>
            <consortium name="The Human Body Louse Genome Consortium"/>
            <person name="Kirkness E."/>
            <person name="Walenz B."/>
            <person name="Hass B."/>
            <person name="Bruggner R."/>
            <person name="Strausberg R."/>
        </authorList>
    </citation>
    <scope>NUCLEOTIDE SEQUENCE</scope>
    <source>
        <strain evidence="7">USDA</strain>
    </source>
</reference>
<dbReference type="EMBL" id="DS235335">
    <property type="protein sequence ID" value="EEB14884.1"/>
    <property type="molecule type" value="Genomic_DNA"/>
</dbReference>
<feature type="domain" description="Runt" evidence="6">
    <location>
        <begin position="20"/>
        <end position="148"/>
    </location>
</feature>
<dbReference type="GO" id="GO:0005524">
    <property type="term" value="F:ATP binding"/>
    <property type="evidence" value="ECO:0007669"/>
    <property type="project" value="InterPro"/>
</dbReference>
<gene>
    <name evidence="8" type="primary">8239229</name>
    <name evidence="7" type="ORF">Phum_PHUM333310</name>
</gene>
<proteinExistence type="predicted"/>
<keyword evidence="2" id="KW-0805">Transcription regulation</keyword>
<dbReference type="CTD" id="8239229"/>
<dbReference type="Pfam" id="PF00853">
    <property type="entry name" value="Runt"/>
    <property type="match status" value="1"/>
</dbReference>
<evidence type="ECO:0000259" key="6">
    <source>
        <dbReference type="PROSITE" id="PS51062"/>
    </source>
</evidence>
<dbReference type="EMBL" id="AAZO01003871">
    <property type="status" value="NOT_ANNOTATED_CDS"/>
    <property type="molecule type" value="Genomic_DNA"/>
</dbReference>
<evidence type="ECO:0000256" key="4">
    <source>
        <dbReference type="ARBA" id="ARBA00023242"/>
    </source>
</evidence>
<dbReference type="OrthoDB" id="10029800at2759"/>
<dbReference type="InterPro" id="IPR000040">
    <property type="entry name" value="AML1_Runt"/>
</dbReference>
<dbReference type="Proteomes" id="UP000009046">
    <property type="component" value="Unassembled WGS sequence"/>
</dbReference>
<organism>
    <name type="scientific">Pediculus humanus subsp. corporis</name>
    <name type="common">Body louse</name>
    <dbReference type="NCBI Taxonomy" id="121224"/>
    <lineage>
        <taxon>Eukaryota</taxon>
        <taxon>Metazoa</taxon>
        <taxon>Ecdysozoa</taxon>
        <taxon>Arthropoda</taxon>
        <taxon>Hexapoda</taxon>
        <taxon>Insecta</taxon>
        <taxon>Pterygota</taxon>
        <taxon>Neoptera</taxon>
        <taxon>Paraneoptera</taxon>
        <taxon>Psocodea</taxon>
        <taxon>Troctomorpha</taxon>
        <taxon>Phthiraptera</taxon>
        <taxon>Anoplura</taxon>
        <taxon>Pediculidae</taxon>
        <taxon>Pediculus</taxon>
    </lineage>
</organism>
<name>E0VNC8_PEDHC</name>
<keyword evidence="9" id="KW-1185">Reference proteome</keyword>
<dbReference type="GeneID" id="8239229"/>
<dbReference type="SUPFAM" id="SSF49417">
    <property type="entry name" value="p53-like transcription factors"/>
    <property type="match status" value="1"/>
</dbReference>
<dbReference type="eggNOG" id="KOG3982">
    <property type="taxonomic scope" value="Eukaryota"/>
</dbReference>